<dbReference type="Proteomes" id="UP000095751">
    <property type="component" value="Unassembled WGS sequence"/>
</dbReference>
<sequence>MTIMLLDQIVAETLSPISTVRNNAEKILAESTKQPGFLLQLLQLIDNVAFPDAVRQGAAVFYKNTVKTAWDESKEPEERKGIVISQQDRSMIKTNLVELMCTVPPQIQSQISEAISIIAEVDYPEKWDGLLPNLIGKFSSNDDNVVNGVLMTADSIFRRFRHVQRSDELYRVIIYTLNQIQDPLMKLFVHTGTLTDALVNDPARLKPKMESLRLVASILYSLVFQDLPEFYEDNMGALMGILANYLKYNNPLLVDDSEDDEPGPIDKLQAGIIDILKLFVERDEEPFQPFLKEFTTLVWNLLISKTTLPKHDQLVVASMKFLNILIGRQIYRDLFKDSATLQQIVANIVIPNMTIRDSDEENFEDNPQEYIMTELEGSDNESRRRGSRELLSAMCRQFEGETTSICSEHITKMLTDFGADSDKWVAKDTAISLMLGIVIRKQSSHGVSELNHNVNLMEFFSNHIFSELQDKNQSSRPMVKAASLNFICTFRNQFSPQQFIELLPLLMFNLSSPFVVVHSLAANTIEQILRNKKQDGSGAQRDKIAQADIQPYLQNLFEGLFHIVDNAVLNENEYVMKCIMTTMDKAGENIIPVTNIVFEKLSASLERVCKNPRNPGFNHNLFESIAILVKSICSKDVSQISQLEQMLFPPFQNILQMDILEFTPYVFQILAQLLEYRPTDAGLGEAYTSLFAPLLTASLWEKNGNVPGLTRLIQAYLKKAAPFVVTNNHLVPILGIFQKLNASKSSEGSAFNLLSSLVQYVPRESTAQYMNTIFTLIMTRLQGTKSNLYPIRFNQFLALYSGLYGGQALVDGLDAVQPNITMVILVQVWLPKVQGCASNKVQAKSQVIGLTKILCDLSAKLLGGPDGQKVFAQVILAITSILASPTFSKESKELPDEAHVVYDATFSQLKYAQQIPDDPFEAVADPVEYFVGSLNALSSSHPGVVIPLIQQALSGGDPKLATIFQTMCQSKGVNLI</sequence>
<evidence type="ECO:0000256" key="7">
    <source>
        <dbReference type="ARBA" id="ARBA00023242"/>
    </source>
</evidence>
<evidence type="ECO:0000256" key="4">
    <source>
        <dbReference type="ARBA" id="ARBA00022448"/>
    </source>
</evidence>
<dbReference type="SMART" id="SM00913">
    <property type="entry name" value="IBN_N"/>
    <property type="match status" value="1"/>
</dbReference>
<dbReference type="OrthoDB" id="3268246at2759"/>
<keyword evidence="10" id="KW-1185">Reference proteome</keyword>
<dbReference type="GO" id="GO:0005635">
    <property type="term" value="C:nuclear envelope"/>
    <property type="evidence" value="ECO:0007669"/>
    <property type="project" value="TreeGrafter"/>
</dbReference>
<keyword evidence="6" id="KW-0653">Protein transport</keyword>
<keyword evidence="4" id="KW-0813">Transport</keyword>
<organism evidence="9 10">
    <name type="scientific">Fragilariopsis cylindrus CCMP1102</name>
    <dbReference type="NCBI Taxonomy" id="635003"/>
    <lineage>
        <taxon>Eukaryota</taxon>
        <taxon>Sar</taxon>
        <taxon>Stramenopiles</taxon>
        <taxon>Ochrophyta</taxon>
        <taxon>Bacillariophyta</taxon>
        <taxon>Bacillariophyceae</taxon>
        <taxon>Bacillariophycidae</taxon>
        <taxon>Bacillariales</taxon>
        <taxon>Bacillariaceae</taxon>
        <taxon>Fragilariopsis</taxon>
    </lineage>
</organism>
<proteinExistence type="inferred from homology"/>
<dbReference type="Pfam" id="PF03810">
    <property type="entry name" value="IBN_N"/>
    <property type="match status" value="1"/>
</dbReference>
<dbReference type="GO" id="GO:0005049">
    <property type="term" value="F:nuclear export signal receptor activity"/>
    <property type="evidence" value="ECO:0007669"/>
    <property type="project" value="TreeGrafter"/>
</dbReference>
<dbReference type="GO" id="GO:0006611">
    <property type="term" value="P:protein export from nucleus"/>
    <property type="evidence" value="ECO:0007669"/>
    <property type="project" value="TreeGrafter"/>
</dbReference>
<feature type="domain" description="Importin N-terminal" evidence="8">
    <location>
        <begin position="24"/>
        <end position="102"/>
    </location>
</feature>
<dbReference type="GO" id="GO:0031267">
    <property type="term" value="F:small GTPase binding"/>
    <property type="evidence" value="ECO:0007669"/>
    <property type="project" value="InterPro"/>
</dbReference>
<gene>
    <name evidence="9" type="ORF">FRACYDRAFT_274388</name>
</gene>
<name>A0A1E7FSI0_9STRA</name>
<dbReference type="SUPFAM" id="SSF48371">
    <property type="entry name" value="ARM repeat"/>
    <property type="match status" value="1"/>
</dbReference>
<dbReference type="InterPro" id="IPR016024">
    <property type="entry name" value="ARM-type_fold"/>
</dbReference>
<dbReference type="GO" id="GO:0005829">
    <property type="term" value="C:cytosol"/>
    <property type="evidence" value="ECO:0007669"/>
    <property type="project" value="TreeGrafter"/>
</dbReference>
<dbReference type="KEGG" id="fcy:FRACYDRAFT_274388"/>
<evidence type="ECO:0000313" key="10">
    <source>
        <dbReference type="Proteomes" id="UP000095751"/>
    </source>
</evidence>
<dbReference type="InterPro" id="IPR001494">
    <property type="entry name" value="Importin-beta_N"/>
</dbReference>
<reference evidence="9 10" key="1">
    <citation type="submission" date="2016-09" db="EMBL/GenBank/DDBJ databases">
        <title>Extensive genetic diversity and differential bi-allelic expression allows diatom success in the polar Southern Ocean.</title>
        <authorList>
            <consortium name="DOE Joint Genome Institute"/>
            <person name="Mock T."/>
            <person name="Otillar R.P."/>
            <person name="Strauss J."/>
            <person name="Dupont C."/>
            <person name="Frickenhaus S."/>
            <person name="Maumus F."/>
            <person name="Mcmullan M."/>
            <person name="Sanges R."/>
            <person name="Schmutz J."/>
            <person name="Toseland A."/>
            <person name="Valas R."/>
            <person name="Veluchamy A."/>
            <person name="Ward B.J."/>
            <person name="Allen A."/>
            <person name="Barry K."/>
            <person name="Falciatore A."/>
            <person name="Ferrante M."/>
            <person name="Fortunato A.E."/>
            <person name="Gloeckner G."/>
            <person name="Gruber A."/>
            <person name="Hipkin R."/>
            <person name="Janech M."/>
            <person name="Kroth P."/>
            <person name="Leese F."/>
            <person name="Lindquist E."/>
            <person name="Lyon B.R."/>
            <person name="Martin J."/>
            <person name="Mayer C."/>
            <person name="Parker M."/>
            <person name="Quesneville H."/>
            <person name="Raymond J."/>
            <person name="Uhlig C."/>
            <person name="Valentin K.U."/>
            <person name="Worden A.Z."/>
            <person name="Armbrust E.V."/>
            <person name="Bowler C."/>
            <person name="Green B."/>
            <person name="Moulton V."/>
            <person name="Van Oosterhout C."/>
            <person name="Grigoriev I."/>
        </authorList>
    </citation>
    <scope>NUCLEOTIDE SEQUENCE [LARGE SCALE GENOMIC DNA]</scope>
    <source>
        <strain evidence="9 10">CCMP1102</strain>
    </source>
</reference>
<dbReference type="Gene3D" id="1.25.10.10">
    <property type="entry name" value="Leucine-rich Repeat Variant"/>
    <property type="match status" value="1"/>
</dbReference>
<dbReference type="EMBL" id="KV784354">
    <property type="protein sequence ID" value="OEU21096.1"/>
    <property type="molecule type" value="Genomic_DNA"/>
</dbReference>
<evidence type="ECO:0000256" key="3">
    <source>
        <dbReference type="ARBA" id="ARBA00008669"/>
    </source>
</evidence>
<dbReference type="Pfam" id="PF08506">
    <property type="entry name" value="Cse1"/>
    <property type="match status" value="1"/>
</dbReference>
<evidence type="ECO:0000259" key="8">
    <source>
        <dbReference type="PROSITE" id="PS50166"/>
    </source>
</evidence>
<dbReference type="PROSITE" id="PS50166">
    <property type="entry name" value="IMPORTIN_B_NT"/>
    <property type="match status" value="1"/>
</dbReference>
<dbReference type="AlphaFoldDB" id="A0A1E7FSI0"/>
<evidence type="ECO:0000256" key="6">
    <source>
        <dbReference type="ARBA" id="ARBA00022927"/>
    </source>
</evidence>
<evidence type="ECO:0000313" key="9">
    <source>
        <dbReference type="EMBL" id="OEU21096.1"/>
    </source>
</evidence>
<evidence type="ECO:0000256" key="5">
    <source>
        <dbReference type="ARBA" id="ARBA00022490"/>
    </source>
</evidence>
<keyword evidence="5" id="KW-0963">Cytoplasm</keyword>
<dbReference type="GO" id="GO:0006606">
    <property type="term" value="P:protein import into nucleus"/>
    <property type="evidence" value="ECO:0007669"/>
    <property type="project" value="TreeGrafter"/>
</dbReference>
<dbReference type="InParanoid" id="A0A1E7FSI0"/>
<dbReference type="InterPro" id="IPR005043">
    <property type="entry name" value="XPO2_C"/>
</dbReference>
<accession>A0A1E7FSI0</accession>
<protein>
    <submittedName>
        <fullName evidence="9">Cse1-domain-containing protein</fullName>
    </submittedName>
</protein>
<evidence type="ECO:0000256" key="1">
    <source>
        <dbReference type="ARBA" id="ARBA00004123"/>
    </source>
</evidence>
<comment type="similarity">
    <text evidence="3">Belongs to the XPO2/CSE1 family.</text>
</comment>
<dbReference type="InterPro" id="IPR011989">
    <property type="entry name" value="ARM-like"/>
</dbReference>
<dbReference type="PANTHER" id="PTHR10997">
    <property type="entry name" value="IMPORTIN-7, 8, 11"/>
    <property type="match status" value="1"/>
</dbReference>
<keyword evidence="7" id="KW-0539">Nucleus</keyword>
<dbReference type="PANTHER" id="PTHR10997:SF8">
    <property type="entry name" value="EXPORTIN-2"/>
    <property type="match status" value="1"/>
</dbReference>
<evidence type="ECO:0000256" key="2">
    <source>
        <dbReference type="ARBA" id="ARBA00004496"/>
    </source>
</evidence>
<comment type="subcellular location">
    <subcellularLocation>
        <location evidence="2">Cytoplasm</location>
    </subcellularLocation>
    <subcellularLocation>
        <location evidence="1">Nucleus</location>
    </subcellularLocation>
</comment>
<dbReference type="Pfam" id="PF03378">
    <property type="entry name" value="CAS_CSE1"/>
    <property type="match status" value="1"/>
</dbReference>
<dbReference type="InterPro" id="IPR013713">
    <property type="entry name" value="XPO2_central"/>
</dbReference>